<accession>A0A850PC45</accession>
<proteinExistence type="predicted"/>
<sequence>MSRGLGWGLGVLGLAGAVGGLVWEHGHAARHGARLPLYFEHTDHISINCATCHHDYVQARVMRLPGAVPFCVACHKALPDQSVHVAQTFHTLCESCHQRERDAGHRSGPVRDCASCHVAHVLPGHVEARPF</sequence>
<feature type="domain" description="Class III cytochrome C" evidence="6">
    <location>
        <begin position="33"/>
        <end position="117"/>
    </location>
</feature>
<evidence type="ECO:0000256" key="2">
    <source>
        <dbReference type="ARBA" id="ARBA00022617"/>
    </source>
</evidence>
<evidence type="ECO:0000256" key="3">
    <source>
        <dbReference type="ARBA" id="ARBA00022723"/>
    </source>
</evidence>
<dbReference type="AlphaFoldDB" id="A0A850PC45"/>
<keyword evidence="2" id="KW-0349">Heme</keyword>
<gene>
    <name evidence="7" type="ORF">HUK82_16285</name>
</gene>
<comment type="caution">
    <text evidence="7">The sequence shown here is derived from an EMBL/GenBank/DDBJ whole genome shotgun (WGS) entry which is preliminary data.</text>
</comment>
<evidence type="ECO:0000313" key="8">
    <source>
        <dbReference type="Proteomes" id="UP000585665"/>
    </source>
</evidence>
<dbReference type="RefSeq" id="WP_176614918.1">
    <property type="nucleotide sequence ID" value="NZ_JABXXR010000274.1"/>
</dbReference>
<dbReference type="InterPro" id="IPR020942">
    <property type="entry name" value="Cyt_c_III_dom"/>
</dbReference>
<name>A0A850PC45_9PROT</name>
<evidence type="ECO:0000256" key="4">
    <source>
        <dbReference type="ARBA" id="ARBA00022982"/>
    </source>
</evidence>
<organism evidence="7 8">
    <name type="scientific">Ameyamaea chiangmaiensis</name>
    <dbReference type="NCBI Taxonomy" id="442969"/>
    <lineage>
        <taxon>Bacteria</taxon>
        <taxon>Pseudomonadati</taxon>
        <taxon>Pseudomonadota</taxon>
        <taxon>Alphaproteobacteria</taxon>
        <taxon>Acetobacterales</taxon>
        <taxon>Acetobacteraceae</taxon>
        <taxon>Ameyamaea</taxon>
    </lineage>
</organism>
<dbReference type="Gene3D" id="3.90.10.10">
    <property type="entry name" value="Cytochrome C3"/>
    <property type="match status" value="1"/>
</dbReference>
<reference evidence="7 8" key="1">
    <citation type="submission" date="2020-06" db="EMBL/GenBank/DDBJ databases">
        <title>Description of novel acetic acid bacteria.</title>
        <authorList>
            <person name="Sombolestani A."/>
        </authorList>
    </citation>
    <scope>NUCLEOTIDE SEQUENCE [LARGE SCALE GENOMIC DNA]</scope>
    <source>
        <strain evidence="7 8">LMG 27010</strain>
    </source>
</reference>
<dbReference type="GO" id="GO:0020037">
    <property type="term" value="F:heme binding"/>
    <property type="evidence" value="ECO:0007669"/>
    <property type="project" value="InterPro"/>
</dbReference>
<keyword evidence="1" id="KW-0813">Transport</keyword>
<dbReference type="CDD" id="cd08168">
    <property type="entry name" value="Cytochrom_C3"/>
    <property type="match status" value="1"/>
</dbReference>
<keyword evidence="8" id="KW-1185">Reference proteome</keyword>
<evidence type="ECO:0000259" key="6">
    <source>
        <dbReference type="Pfam" id="PF02085"/>
    </source>
</evidence>
<dbReference type="Proteomes" id="UP000585665">
    <property type="component" value="Unassembled WGS sequence"/>
</dbReference>
<protein>
    <submittedName>
        <fullName evidence="7">Cytochrome c3 family protein</fullName>
    </submittedName>
</protein>
<keyword evidence="5" id="KW-0408">Iron</keyword>
<dbReference type="SUPFAM" id="SSF48695">
    <property type="entry name" value="Multiheme cytochromes"/>
    <property type="match status" value="1"/>
</dbReference>
<evidence type="ECO:0000256" key="1">
    <source>
        <dbReference type="ARBA" id="ARBA00022448"/>
    </source>
</evidence>
<dbReference type="GO" id="GO:0046872">
    <property type="term" value="F:metal ion binding"/>
    <property type="evidence" value="ECO:0007669"/>
    <property type="project" value="UniProtKB-KW"/>
</dbReference>
<keyword evidence="4" id="KW-0249">Electron transport</keyword>
<dbReference type="Pfam" id="PF02085">
    <property type="entry name" value="Cytochrom_CIII"/>
    <property type="match status" value="1"/>
</dbReference>
<dbReference type="InterPro" id="IPR036280">
    <property type="entry name" value="Multihaem_cyt_sf"/>
</dbReference>
<evidence type="ECO:0000313" key="7">
    <source>
        <dbReference type="EMBL" id="NVN42105.1"/>
    </source>
</evidence>
<evidence type="ECO:0000256" key="5">
    <source>
        <dbReference type="ARBA" id="ARBA00023004"/>
    </source>
</evidence>
<keyword evidence="3" id="KW-0479">Metal-binding</keyword>
<dbReference type="EMBL" id="JABXXR010000274">
    <property type="protein sequence ID" value="NVN42105.1"/>
    <property type="molecule type" value="Genomic_DNA"/>
</dbReference>
<dbReference type="GO" id="GO:0009055">
    <property type="term" value="F:electron transfer activity"/>
    <property type="evidence" value="ECO:0007669"/>
    <property type="project" value="InterPro"/>
</dbReference>